<dbReference type="Proteomes" id="UP000298656">
    <property type="component" value="Chromosome 2"/>
</dbReference>
<keyword evidence="3" id="KW-0238">DNA-binding</keyword>
<accession>A0A4P8IZF6</accession>
<dbReference type="KEGG" id="tvl:FAZ95_26360"/>
<protein>
    <submittedName>
        <fullName evidence="6">LysR family transcriptional regulator</fullName>
    </submittedName>
</protein>
<evidence type="ECO:0000256" key="2">
    <source>
        <dbReference type="ARBA" id="ARBA00023015"/>
    </source>
</evidence>
<dbReference type="SUPFAM" id="SSF46785">
    <property type="entry name" value="Winged helix' DNA-binding domain"/>
    <property type="match status" value="1"/>
</dbReference>
<dbReference type="Gene3D" id="1.10.10.10">
    <property type="entry name" value="Winged helix-like DNA-binding domain superfamily/Winged helix DNA-binding domain"/>
    <property type="match status" value="1"/>
</dbReference>
<dbReference type="InterPro" id="IPR036388">
    <property type="entry name" value="WH-like_DNA-bd_sf"/>
</dbReference>
<comment type="similarity">
    <text evidence="1">Belongs to the LysR transcriptional regulatory family.</text>
</comment>
<dbReference type="PANTHER" id="PTHR30537:SF5">
    <property type="entry name" value="HTH-TYPE TRANSCRIPTIONAL ACTIVATOR TTDR-RELATED"/>
    <property type="match status" value="1"/>
</dbReference>
<organism evidence="6 7">
    <name type="scientific">Trinickia violacea</name>
    <dbReference type="NCBI Taxonomy" id="2571746"/>
    <lineage>
        <taxon>Bacteria</taxon>
        <taxon>Pseudomonadati</taxon>
        <taxon>Pseudomonadota</taxon>
        <taxon>Betaproteobacteria</taxon>
        <taxon>Burkholderiales</taxon>
        <taxon>Burkholderiaceae</taxon>
        <taxon>Trinickia</taxon>
    </lineage>
</organism>
<dbReference type="Gene3D" id="3.40.190.290">
    <property type="match status" value="1"/>
</dbReference>
<dbReference type="FunFam" id="1.10.10.10:FF:000001">
    <property type="entry name" value="LysR family transcriptional regulator"/>
    <property type="match status" value="1"/>
</dbReference>
<gene>
    <name evidence="6" type="ORF">FAZ95_26360</name>
</gene>
<dbReference type="AlphaFoldDB" id="A0A4P8IZF6"/>
<evidence type="ECO:0000313" key="6">
    <source>
        <dbReference type="EMBL" id="QCP52674.1"/>
    </source>
</evidence>
<dbReference type="GO" id="GO:0043565">
    <property type="term" value="F:sequence-specific DNA binding"/>
    <property type="evidence" value="ECO:0007669"/>
    <property type="project" value="TreeGrafter"/>
</dbReference>
<evidence type="ECO:0000256" key="1">
    <source>
        <dbReference type="ARBA" id="ARBA00009437"/>
    </source>
</evidence>
<dbReference type="InterPro" id="IPR036390">
    <property type="entry name" value="WH_DNA-bd_sf"/>
</dbReference>
<evidence type="ECO:0000256" key="4">
    <source>
        <dbReference type="ARBA" id="ARBA00023163"/>
    </source>
</evidence>
<dbReference type="GO" id="GO:0003700">
    <property type="term" value="F:DNA-binding transcription factor activity"/>
    <property type="evidence" value="ECO:0007669"/>
    <property type="project" value="InterPro"/>
</dbReference>
<feature type="domain" description="HTH lysR-type" evidence="5">
    <location>
        <begin position="1"/>
        <end position="59"/>
    </location>
</feature>
<dbReference type="OrthoDB" id="8885940at2"/>
<dbReference type="InterPro" id="IPR058163">
    <property type="entry name" value="LysR-type_TF_proteobact-type"/>
</dbReference>
<evidence type="ECO:0000313" key="7">
    <source>
        <dbReference type="Proteomes" id="UP000298656"/>
    </source>
</evidence>
<sequence>MDRFAQMEFFVMTAELGSLSRAADRLGLSSAAASRMLTALEDRLGVRLIERTTRRLWLTEAGRDYHQRCSALLTGMAEAETAASELSGLPRGTLRVTCSVSFALLHIVPWLHEFRLRYPELRVEIVAANRYPNFIEAGIDVAIRTREYESDSGITVQRLAQTRRVLAASPAYLARHGRPDSPDDLARHQLLVYSFASDPYVLQLERNGERRELPISAAFESNEGQVICAAGRSGMGIVIQPLYLIHDDIVAGRLATVLEDWRLPPLTINLAYQSRRHLPAKIRAFADAMREYVRSSNLEARWNAVYGS</sequence>
<dbReference type="SUPFAM" id="SSF53850">
    <property type="entry name" value="Periplasmic binding protein-like II"/>
    <property type="match status" value="1"/>
</dbReference>
<dbReference type="InterPro" id="IPR000847">
    <property type="entry name" value="LysR_HTH_N"/>
</dbReference>
<reference evidence="6 7" key="1">
    <citation type="submission" date="2019-05" db="EMBL/GenBank/DDBJ databases">
        <title>Burkholderia sp. DHOD12, isolated from subtropical forest soil.</title>
        <authorList>
            <person name="Gao Z.-H."/>
            <person name="Qiu L.-H."/>
        </authorList>
    </citation>
    <scope>NUCLEOTIDE SEQUENCE [LARGE SCALE GENOMIC DNA]</scope>
    <source>
        <strain evidence="6 7">DHOD12</strain>
    </source>
</reference>
<dbReference type="PANTHER" id="PTHR30537">
    <property type="entry name" value="HTH-TYPE TRANSCRIPTIONAL REGULATOR"/>
    <property type="match status" value="1"/>
</dbReference>
<dbReference type="InterPro" id="IPR005119">
    <property type="entry name" value="LysR_subst-bd"/>
</dbReference>
<keyword evidence="7" id="KW-1185">Reference proteome</keyword>
<evidence type="ECO:0000259" key="5">
    <source>
        <dbReference type="PROSITE" id="PS50931"/>
    </source>
</evidence>
<dbReference type="Pfam" id="PF00126">
    <property type="entry name" value="HTH_1"/>
    <property type="match status" value="1"/>
</dbReference>
<keyword evidence="2" id="KW-0805">Transcription regulation</keyword>
<dbReference type="Pfam" id="PF03466">
    <property type="entry name" value="LysR_substrate"/>
    <property type="match status" value="1"/>
</dbReference>
<proteinExistence type="inferred from homology"/>
<dbReference type="PROSITE" id="PS50931">
    <property type="entry name" value="HTH_LYSR"/>
    <property type="match status" value="1"/>
</dbReference>
<dbReference type="EMBL" id="CP040078">
    <property type="protein sequence ID" value="QCP52674.1"/>
    <property type="molecule type" value="Genomic_DNA"/>
</dbReference>
<dbReference type="GO" id="GO:0006351">
    <property type="term" value="P:DNA-templated transcription"/>
    <property type="evidence" value="ECO:0007669"/>
    <property type="project" value="TreeGrafter"/>
</dbReference>
<evidence type="ECO:0000256" key="3">
    <source>
        <dbReference type="ARBA" id="ARBA00023125"/>
    </source>
</evidence>
<dbReference type="CDD" id="cd08422">
    <property type="entry name" value="PBP2_CrgA_like"/>
    <property type="match status" value="1"/>
</dbReference>
<keyword evidence="4" id="KW-0804">Transcription</keyword>
<dbReference type="RefSeq" id="WP_137335445.1">
    <property type="nucleotide sequence ID" value="NZ_CP040078.1"/>
</dbReference>
<name>A0A4P8IZF6_9BURK</name>